<keyword evidence="3" id="KW-1185">Reference proteome</keyword>
<dbReference type="AlphaFoldDB" id="A0A5J6Z5W0"/>
<organism evidence="2 3">
    <name type="scientific">Corynebacterium urogenitale</name>
    <dbReference type="NCBI Taxonomy" id="2487892"/>
    <lineage>
        <taxon>Bacteria</taxon>
        <taxon>Bacillati</taxon>
        <taxon>Actinomycetota</taxon>
        <taxon>Actinomycetes</taxon>
        <taxon>Mycobacteriales</taxon>
        <taxon>Corynebacteriaceae</taxon>
        <taxon>Corynebacterium</taxon>
    </lineage>
</organism>
<dbReference type="NCBIfam" id="TIGR02611">
    <property type="entry name" value="TIGR02611 family protein"/>
    <property type="match status" value="1"/>
</dbReference>
<proteinExistence type="predicted"/>
<feature type="transmembrane region" description="Helical" evidence="1">
    <location>
        <begin position="102"/>
        <end position="123"/>
    </location>
</feature>
<evidence type="ECO:0000256" key="1">
    <source>
        <dbReference type="SAM" id="Phobius"/>
    </source>
</evidence>
<protein>
    <submittedName>
        <fullName evidence="2">Transmembrane protein (PGPGW)</fullName>
    </submittedName>
</protein>
<accession>A0A5J6Z5W0</accession>
<sequence length="152" mass="18022">MSKMGEAVSRRVAKIHMHHRRLKQRKHGWVVRPLTLIGGWLVVLVGLITIPFPGPGWFTVFLGVGILSLELAWPNTVLGWGIKQYDKFEDWWRPQSKLVKGWWIFVMLLVIWAVFALIFWFMWRSGSLNWAEDWILPVLDRSPEWVQRLFEK</sequence>
<gene>
    <name evidence="2" type="ORF">CUROG_00955</name>
</gene>
<reference evidence="3" key="1">
    <citation type="submission" date="2019-10" db="EMBL/GenBank/DDBJ databases">
        <title>Complete genome sequence of Corynebacterium urogenitalis DSM 108747, isolated from the genital tract of a cow.</title>
        <authorList>
            <person name="Ruckert C."/>
            <person name="Ballas P."/>
            <person name="Wagener K."/>
            <person name="Drillich M."/>
            <person name="Kaempfer P."/>
            <person name="Busse H.-J."/>
            <person name="Ehling-Schulz M."/>
        </authorList>
    </citation>
    <scope>NUCLEOTIDE SEQUENCE [LARGE SCALE GENOMIC DNA]</scope>
    <source>
        <strain evidence="3">LMM 1652</strain>
    </source>
</reference>
<keyword evidence="1" id="KW-1133">Transmembrane helix</keyword>
<feature type="transmembrane region" description="Helical" evidence="1">
    <location>
        <begin position="56"/>
        <end position="81"/>
    </location>
</feature>
<dbReference type="EMBL" id="CP045032">
    <property type="protein sequence ID" value="QFQ01592.1"/>
    <property type="molecule type" value="Genomic_DNA"/>
</dbReference>
<dbReference type="Proteomes" id="UP000326711">
    <property type="component" value="Chromosome"/>
</dbReference>
<name>A0A5J6Z5W0_9CORY</name>
<evidence type="ECO:0000313" key="2">
    <source>
        <dbReference type="EMBL" id="QFQ01592.1"/>
    </source>
</evidence>
<evidence type="ECO:0000313" key="3">
    <source>
        <dbReference type="Proteomes" id="UP000326711"/>
    </source>
</evidence>
<keyword evidence="1 2" id="KW-0812">Transmembrane</keyword>
<dbReference type="OrthoDB" id="3295542at2"/>
<dbReference type="InterPro" id="IPR013434">
    <property type="entry name" value="CHP02611"/>
</dbReference>
<keyword evidence="1" id="KW-0472">Membrane</keyword>
<feature type="transmembrane region" description="Helical" evidence="1">
    <location>
        <begin position="29"/>
        <end position="50"/>
    </location>
</feature>
<dbReference type="KEGG" id="cuo:CUROG_00955"/>
<dbReference type="InterPro" id="IPR019099">
    <property type="entry name" value="Uncharacterised_PGPGW_TM"/>
</dbReference>
<dbReference type="RefSeq" id="WP_151902074.1">
    <property type="nucleotide sequence ID" value="NZ_CP045032.1"/>
</dbReference>
<dbReference type="Pfam" id="PF09656">
    <property type="entry name" value="PGPGW"/>
    <property type="match status" value="1"/>
</dbReference>